<dbReference type="STRING" id="1344416.A0A139AHT6"/>
<organism evidence="2 3">
    <name type="scientific">Gonapodya prolifera (strain JEL478)</name>
    <name type="common">Monoblepharis prolifera</name>
    <dbReference type="NCBI Taxonomy" id="1344416"/>
    <lineage>
        <taxon>Eukaryota</taxon>
        <taxon>Fungi</taxon>
        <taxon>Fungi incertae sedis</taxon>
        <taxon>Chytridiomycota</taxon>
        <taxon>Chytridiomycota incertae sedis</taxon>
        <taxon>Monoblepharidomycetes</taxon>
        <taxon>Monoblepharidales</taxon>
        <taxon>Gonapodyaceae</taxon>
        <taxon>Gonapodya</taxon>
    </lineage>
</organism>
<evidence type="ECO:0000313" key="2">
    <source>
        <dbReference type="EMBL" id="KXS15973.1"/>
    </source>
</evidence>
<dbReference type="OrthoDB" id="2373987at2759"/>
<proteinExistence type="predicted"/>
<dbReference type="PANTHER" id="PTHR35859:SF1">
    <property type="entry name" value="NONSELECTIVE CATION CHANNEL PROTEIN"/>
    <property type="match status" value="1"/>
</dbReference>
<protein>
    <recommendedName>
        <fullName evidence="1">Calcium channel YVC1-like C-terminal transmembrane domain-containing protein</fullName>
    </recommendedName>
</protein>
<dbReference type="Pfam" id="PF23317">
    <property type="entry name" value="YVC1_C"/>
    <property type="match status" value="1"/>
</dbReference>
<accession>A0A139AHT6</accession>
<sequence length="361" mass="39727">MVRELKSPASMYSLLYLCREFSERATTDVGARDLWKTRALVAQTLAVRLLKWVRGPEALVQCLFGEFSPEDVVVELGESIVDDGYSSQSHSLPTVMGVVRSRRSTSSFSNMPALSSAASLPHLCGSRLSLYPEEDFVAKISVLSVKDADAVPESALSLAVDCHALRFTAHPLVQEIVGLLWEGKVVVVSGGRDKPGNNIGLNEVAASGTTGPGGVWVRWVEAPTTAQEIFNARRFFDIDKLRIPKYQYLSSLATTMLFLALFTSLSFTRPPLVTPLEVVCDALALSLLMEELAALKAGGITFYLENLWNWLDVGIFSTYIAFFVMRFTSLSTGDEALTQRAFDVLAIVNIFLWPRFLAILD</sequence>
<name>A0A139AHT6_GONPJ</name>
<dbReference type="InterPro" id="IPR052971">
    <property type="entry name" value="TRP_calcium_channel"/>
</dbReference>
<keyword evidence="3" id="KW-1185">Reference proteome</keyword>
<gene>
    <name evidence="2" type="ORF">M427DRAFT_155022</name>
</gene>
<dbReference type="EMBL" id="KQ965758">
    <property type="protein sequence ID" value="KXS15973.1"/>
    <property type="molecule type" value="Genomic_DNA"/>
</dbReference>
<feature type="domain" description="Calcium channel YVC1-like C-terminal transmembrane" evidence="1">
    <location>
        <begin position="257"/>
        <end position="361"/>
    </location>
</feature>
<dbReference type="PANTHER" id="PTHR35859">
    <property type="entry name" value="NONSELECTIVE CATION CHANNEL PROTEIN"/>
    <property type="match status" value="1"/>
</dbReference>
<dbReference type="InterPro" id="IPR056336">
    <property type="entry name" value="YVC1_C"/>
</dbReference>
<dbReference type="AlphaFoldDB" id="A0A139AHT6"/>
<dbReference type="Proteomes" id="UP000070544">
    <property type="component" value="Unassembled WGS sequence"/>
</dbReference>
<evidence type="ECO:0000259" key="1">
    <source>
        <dbReference type="Pfam" id="PF23317"/>
    </source>
</evidence>
<reference evidence="2 3" key="1">
    <citation type="journal article" date="2015" name="Genome Biol. Evol.">
        <title>Phylogenomic analyses indicate that early fungi evolved digesting cell walls of algal ancestors of land plants.</title>
        <authorList>
            <person name="Chang Y."/>
            <person name="Wang S."/>
            <person name="Sekimoto S."/>
            <person name="Aerts A.L."/>
            <person name="Choi C."/>
            <person name="Clum A."/>
            <person name="LaButti K.M."/>
            <person name="Lindquist E.A."/>
            <person name="Yee Ngan C."/>
            <person name="Ohm R.A."/>
            <person name="Salamov A.A."/>
            <person name="Grigoriev I.V."/>
            <person name="Spatafora J.W."/>
            <person name="Berbee M.L."/>
        </authorList>
    </citation>
    <scope>NUCLEOTIDE SEQUENCE [LARGE SCALE GENOMIC DNA]</scope>
    <source>
        <strain evidence="2 3">JEL478</strain>
    </source>
</reference>
<feature type="non-terminal residue" evidence="2">
    <location>
        <position position="361"/>
    </location>
</feature>
<evidence type="ECO:0000313" key="3">
    <source>
        <dbReference type="Proteomes" id="UP000070544"/>
    </source>
</evidence>